<dbReference type="PANTHER" id="PTHR32133:SF327">
    <property type="entry name" value="F-BOX DOMAIN-CONTAINING PROTEIN"/>
    <property type="match status" value="1"/>
</dbReference>
<proteinExistence type="predicted"/>
<dbReference type="Proteomes" id="UP001341281">
    <property type="component" value="Chromosome 03"/>
</dbReference>
<dbReference type="AlphaFoldDB" id="A0AAQ3SWH4"/>
<dbReference type="EMBL" id="CP144747">
    <property type="protein sequence ID" value="WVZ61684.1"/>
    <property type="molecule type" value="Genomic_DNA"/>
</dbReference>
<protein>
    <submittedName>
        <fullName evidence="1">Uncharacterized protein</fullName>
    </submittedName>
</protein>
<sequence length="139" mass="15198">MLSDSSGGSFLRRYRKVHATPPMLGYIHTYSYNCAPQFVATTSTASPPSLSSAMPPVAHYMPWEVLDCRHGHVLMYLAYSTSSMAFVIWDSIITSSARKHVVVLHGRNLRTLTAAMMCARDGCDHLDGHGGPLPLGPSF</sequence>
<dbReference type="PANTHER" id="PTHR32133">
    <property type="entry name" value="OS07G0120400 PROTEIN"/>
    <property type="match status" value="1"/>
</dbReference>
<evidence type="ECO:0000313" key="2">
    <source>
        <dbReference type="Proteomes" id="UP001341281"/>
    </source>
</evidence>
<gene>
    <name evidence="1" type="ORF">U9M48_011518</name>
</gene>
<keyword evidence="2" id="KW-1185">Reference proteome</keyword>
<accession>A0AAQ3SWH4</accession>
<name>A0AAQ3SWH4_PASNO</name>
<evidence type="ECO:0000313" key="1">
    <source>
        <dbReference type="EMBL" id="WVZ61684.1"/>
    </source>
</evidence>
<organism evidence="1 2">
    <name type="scientific">Paspalum notatum var. saurae</name>
    <dbReference type="NCBI Taxonomy" id="547442"/>
    <lineage>
        <taxon>Eukaryota</taxon>
        <taxon>Viridiplantae</taxon>
        <taxon>Streptophyta</taxon>
        <taxon>Embryophyta</taxon>
        <taxon>Tracheophyta</taxon>
        <taxon>Spermatophyta</taxon>
        <taxon>Magnoliopsida</taxon>
        <taxon>Liliopsida</taxon>
        <taxon>Poales</taxon>
        <taxon>Poaceae</taxon>
        <taxon>PACMAD clade</taxon>
        <taxon>Panicoideae</taxon>
        <taxon>Andropogonodae</taxon>
        <taxon>Paspaleae</taxon>
        <taxon>Paspalinae</taxon>
        <taxon>Paspalum</taxon>
    </lineage>
</organism>
<reference evidence="1 2" key="1">
    <citation type="submission" date="2024-02" db="EMBL/GenBank/DDBJ databases">
        <title>High-quality chromosome-scale genome assembly of Pensacola bahiagrass (Paspalum notatum Flugge var. saurae).</title>
        <authorList>
            <person name="Vega J.M."/>
            <person name="Podio M."/>
            <person name="Orjuela J."/>
            <person name="Siena L.A."/>
            <person name="Pessino S.C."/>
            <person name="Combes M.C."/>
            <person name="Mariac C."/>
            <person name="Albertini E."/>
            <person name="Pupilli F."/>
            <person name="Ortiz J.P.A."/>
            <person name="Leblanc O."/>
        </authorList>
    </citation>
    <scope>NUCLEOTIDE SEQUENCE [LARGE SCALE GENOMIC DNA]</scope>
    <source>
        <strain evidence="1">R1</strain>
        <tissue evidence="1">Leaf</tissue>
    </source>
</reference>